<evidence type="ECO:0000313" key="3">
    <source>
        <dbReference type="Proteomes" id="UP000549911"/>
    </source>
</evidence>
<keyword evidence="3" id="KW-1185">Reference proteome</keyword>
<evidence type="ECO:0000259" key="1">
    <source>
        <dbReference type="Pfam" id="PF13679"/>
    </source>
</evidence>
<keyword evidence="2" id="KW-0808">Transferase</keyword>
<reference evidence="2 3" key="2">
    <citation type="submission" date="2020-08" db="EMBL/GenBank/DDBJ databases">
        <title>The Agave Microbiome: Exploring the role of microbial communities in plant adaptations to desert environments.</title>
        <authorList>
            <person name="Partida-Martinez L.P."/>
        </authorList>
    </citation>
    <scope>NUCLEOTIDE SEQUENCE [LARGE SCALE GENOMIC DNA]</scope>
    <source>
        <strain evidence="2 3">AT2.17</strain>
    </source>
</reference>
<dbReference type="GO" id="GO:0032259">
    <property type="term" value="P:methylation"/>
    <property type="evidence" value="ECO:0007669"/>
    <property type="project" value="UniProtKB-KW"/>
</dbReference>
<dbReference type="Gene3D" id="3.40.50.150">
    <property type="entry name" value="Vaccinia Virus protein VP39"/>
    <property type="match status" value="1"/>
</dbReference>
<dbReference type="InterPro" id="IPR029063">
    <property type="entry name" value="SAM-dependent_MTases_sf"/>
</dbReference>
<dbReference type="GO" id="GO:0008168">
    <property type="term" value="F:methyltransferase activity"/>
    <property type="evidence" value="ECO:0007669"/>
    <property type="project" value="UniProtKB-KW"/>
</dbReference>
<dbReference type="GO" id="GO:0005737">
    <property type="term" value="C:cytoplasm"/>
    <property type="evidence" value="ECO:0007669"/>
    <property type="project" value="TreeGrafter"/>
</dbReference>
<dbReference type="PANTHER" id="PTHR13369">
    <property type="match status" value="1"/>
</dbReference>
<dbReference type="SUPFAM" id="SSF53335">
    <property type="entry name" value="S-adenosyl-L-methionine-dependent methyltransferases"/>
    <property type="match status" value="1"/>
</dbReference>
<dbReference type="Pfam" id="PF13679">
    <property type="entry name" value="Methyltransf_32"/>
    <property type="match status" value="1"/>
</dbReference>
<organism evidence="2 3">
    <name type="scientific">Nocardioides cavernae</name>
    <dbReference type="NCBI Taxonomy" id="1921566"/>
    <lineage>
        <taxon>Bacteria</taxon>
        <taxon>Bacillati</taxon>
        <taxon>Actinomycetota</taxon>
        <taxon>Actinomycetes</taxon>
        <taxon>Propionibacteriales</taxon>
        <taxon>Nocardioidaceae</taxon>
        <taxon>Nocardioides</taxon>
    </lineage>
</organism>
<dbReference type="InterPro" id="IPR025714">
    <property type="entry name" value="Methyltranfer_dom"/>
</dbReference>
<accession>A0A7Y9H321</accession>
<dbReference type="Proteomes" id="UP000549911">
    <property type="component" value="Unassembled WGS sequence"/>
</dbReference>
<gene>
    <name evidence="2" type="ORF">F4692_002175</name>
</gene>
<evidence type="ECO:0000313" key="2">
    <source>
        <dbReference type="EMBL" id="NYE37042.1"/>
    </source>
</evidence>
<dbReference type="EMBL" id="JACCBW010000002">
    <property type="protein sequence ID" value="NYE37042.1"/>
    <property type="molecule type" value="Genomic_DNA"/>
</dbReference>
<protein>
    <submittedName>
        <fullName evidence="2">SAM-dependent methyltransferase</fullName>
    </submittedName>
</protein>
<sequence>MSSAETDLLRTAVLDADGLVRALASGRRKGQPVPVVEGREVRRVEIRVVDLRAGRHLQVVSYDATQAHTANHPLGEAAERAVDALLAQPFANWHVDTTTATHQVRVTKKGTPLVHTSARSEAVEVSREHDRAKDRLLAEDDPVLVALGISDAQGRVKPTRQAKYRQVEEFLRLLDASLDEAMAQGRVRTPTAEDPLRVVDLGCGNAYLTFAAHAHLSRRLPVRMTGVDVKQQSADHNSQVAAGLGIDADFVVGSIADARLERAPDVVLALHACDTATDDALHRALDWEASLVLAAPCCHHDIAAQLRTVDVPEPYAMITRHGILRERFADTLTDALRASLLRRGGYRVDVVEFVESAHTPRNTLLRAVRTGAPGADAAHEYDALLQTWGVRPRLGELLER</sequence>
<dbReference type="PANTHER" id="PTHR13369:SF3">
    <property type="entry name" value="METHYLTRANSFERASE DOMAIN-CONTAINING PROTEIN"/>
    <property type="match status" value="1"/>
</dbReference>
<dbReference type="AlphaFoldDB" id="A0A7Y9H321"/>
<dbReference type="CDD" id="cd02440">
    <property type="entry name" value="AdoMet_MTases"/>
    <property type="match status" value="1"/>
</dbReference>
<proteinExistence type="predicted"/>
<comment type="caution">
    <text evidence="2">The sequence shown here is derived from an EMBL/GenBank/DDBJ whole genome shotgun (WGS) entry which is preliminary data.</text>
</comment>
<reference evidence="2 3" key="1">
    <citation type="submission" date="2020-07" db="EMBL/GenBank/DDBJ databases">
        <authorList>
            <person name="Partida-Martinez L."/>
            <person name="Huntemann M."/>
            <person name="Clum A."/>
            <person name="Wang J."/>
            <person name="Palaniappan K."/>
            <person name="Ritter S."/>
            <person name="Chen I.-M."/>
            <person name="Stamatis D."/>
            <person name="Reddy T."/>
            <person name="O'Malley R."/>
            <person name="Daum C."/>
            <person name="Shapiro N."/>
            <person name="Ivanova N."/>
            <person name="Kyrpides N."/>
            <person name="Woyke T."/>
        </authorList>
    </citation>
    <scope>NUCLEOTIDE SEQUENCE [LARGE SCALE GENOMIC DNA]</scope>
    <source>
        <strain evidence="2 3">AT2.17</strain>
    </source>
</reference>
<feature type="domain" description="Methyltransferase" evidence="1">
    <location>
        <begin position="163"/>
        <end position="305"/>
    </location>
</feature>
<name>A0A7Y9H321_9ACTN</name>
<dbReference type="RefSeq" id="WP_179619642.1">
    <property type="nucleotide sequence ID" value="NZ_JACCBW010000002.1"/>
</dbReference>
<keyword evidence="2" id="KW-0489">Methyltransferase</keyword>